<dbReference type="PRINTS" id="PR00984">
    <property type="entry name" value="TRNASYNTHILE"/>
</dbReference>
<keyword evidence="7 12" id="KW-0648">Protein biosynthesis</keyword>
<evidence type="ECO:0000256" key="7">
    <source>
        <dbReference type="ARBA" id="ARBA00022917"/>
    </source>
</evidence>
<evidence type="ECO:0000259" key="14">
    <source>
        <dbReference type="Pfam" id="PF00133"/>
    </source>
</evidence>
<proteinExistence type="inferred from homology"/>
<dbReference type="InterPro" id="IPR001412">
    <property type="entry name" value="aa-tRNA-synth_I_CS"/>
</dbReference>
<evidence type="ECO:0000256" key="5">
    <source>
        <dbReference type="ARBA" id="ARBA00022741"/>
    </source>
</evidence>
<dbReference type="GO" id="GO:0006428">
    <property type="term" value="P:isoleucyl-tRNA aminoacylation"/>
    <property type="evidence" value="ECO:0007669"/>
    <property type="project" value="InterPro"/>
</dbReference>
<evidence type="ECO:0000256" key="10">
    <source>
        <dbReference type="ARBA" id="ARBA00048359"/>
    </source>
</evidence>
<dbReference type="SUPFAM" id="SSF50677">
    <property type="entry name" value="ValRS/IleRS/LeuRS editing domain"/>
    <property type="match status" value="1"/>
</dbReference>
<name>A0A6P8BB68_PYRGI</name>
<evidence type="ECO:0000256" key="12">
    <source>
        <dbReference type="RuleBase" id="RU363035"/>
    </source>
</evidence>
<dbReference type="PANTHER" id="PTHR42765">
    <property type="entry name" value="SOLEUCYL-TRNA SYNTHETASE"/>
    <property type="match status" value="1"/>
</dbReference>
<reference evidence="17" key="1">
    <citation type="journal article" date="2019" name="Mol. Biol. Evol.">
        <title>Blast fungal genomes show frequent chromosomal changes, gene gains and losses, and effector gene turnover.</title>
        <authorList>
            <person name="Gomez Luciano L.B."/>
            <person name="Jason Tsai I."/>
            <person name="Chuma I."/>
            <person name="Tosa Y."/>
            <person name="Chen Y.H."/>
            <person name="Li J.Y."/>
            <person name="Li M.Y."/>
            <person name="Jade Lu M.Y."/>
            <person name="Nakayashiki H."/>
            <person name="Li W.H."/>
        </authorList>
    </citation>
    <scope>NUCLEOTIDE SEQUENCE</scope>
    <source>
        <strain evidence="17">NI907</strain>
    </source>
</reference>
<comment type="subcellular location">
    <subcellularLocation>
        <location evidence="1">Mitochondrion</location>
    </subcellularLocation>
</comment>
<dbReference type="FunFam" id="3.40.50.620:FF:000111">
    <property type="entry name" value="Mitochondrial isoleucyl-tRNA synthetase"/>
    <property type="match status" value="1"/>
</dbReference>
<dbReference type="InterPro" id="IPR009080">
    <property type="entry name" value="tRNAsynth_Ia_anticodon-bd"/>
</dbReference>
<evidence type="ECO:0000256" key="6">
    <source>
        <dbReference type="ARBA" id="ARBA00022840"/>
    </source>
</evidence>
<evidence type="ECO:0000256" key="2">
    <source>
        <dbReference type="ARBA" id="ARBA00005594"/>
    </source>
</evidence>
<keyword evidence="6 12" id="KW-0067">ATP-binding</keyword>
<dbReference type="RefSeq" id="XP_030984411.1">
    <property type="nucleotide sequence ID" value="XM_031124447.1"/>
</dbReference>
<dbReference type="SUPFAM" id="SSF52374">
    <property type="entry name" value="Nucleotidylyl transferase"/>
    <property type="match status" value="1"/>
</dbReference>
<comment type="similarity">
    <text evidence="2 12">Belongs to the class-I aminoacyl-tRNA synthetase family.</text>
</comment>
<dbReference type="AlphaFoldDB" id="A0A6P8BB68"/>
<evidence type="ECO:0000256" key="8">
    <source>
        <dbReference type="ARBA" id="ARBA00023146"/>
    </source>
</evidence>
<dbReference type="Proteomes" id="UP000515153">
    <property type="component" value="Unplaced"/>
</dbReference>
<dbReference type="GO" id="GO:0005524">
    <property type="term" value="F:ATP binding"/>
    <property type="evidence" value="ECO:0007669"/>
    <property type="project" value="UniProtKB-KW"/>
</dbReference>
<evidence type="ECO:0000256" key="9">
    <source>
        <dbReference type="ARBA" id="ARBA00032665"/>
    </source>
</evidence>
<evidence type="ECO:0000256" key="3">
    <source>
        <dbReference type="ARBA" id="ARBA00013165"/>
    </source>
</evidence>
<dbReference type="Gene3D" id="1.10.10.830">
    <property type="entry name" value="Ile-tRNA synthetase CP2 domain-like"/>
    <property type="match status" value="1"/>
</dbReference>
<dbReference type="GO" id="GO:0002161">
    <property type="term" value="F:aminoacyl-tRNA deacylase activity"/>
    <property type="evidence" value="ECO:0007669"/>
    <property type="project" value="InterPro"/>
</dbReference>
<evidence type="ECO:0000313" key="16">
    <source>
        <dbReference type="Proteomes" id="UP000515153"/>
    </source>
</evidence>
<dbReference type="InterPro" id="IPR013155">
    <property type="entry name" value="M/V/L/I-tRNA-synth_anticd-bd"/>
</dbReference>
<dbReference type="SUPFAM" id="SSF47323">
    <property type="entry name" value="Anticodon-binding domain of a subclass of class I aminoacyl-tRNA synthetases"/>
    <property type="match status" value="1"/>
</dbReference>
<reference evidence="17" key="2">
    <citation type="submission" date="2019-10" db="EMBL/GenBank/DDBJ databases">
        <authorList>
            <consortium name="NCBI Genome Project"/>
        </authorList>
    </citation>
    <scope>NUCLEOTIDE SEQUENCE</scope>
    <source>
        <strain evidence="17">NI907</strain>
    </source>
</reference>
<dbReference type="GO" id="GO:0000049">
    <property type="term" value="F:tRNA binding"/>
    <property type="evidence" value="ECO:0007669"/>
    <property type="project" value="InterPro"/>
</dbReference>
<dbReference type="GO" id="GO:0032543">
    <property type="term" value="P:mitochondrial translation"/>
    <property type="evidence" value="ECO:0007669"/>
    <property type="project" value="TreeGrafter"/>
</dbReference>
<evidence type="ECO:0000256" key="13">
    <source>
        <dbReference type="SAM" id="MobiDB-lite"/>
    </source>
</evidence>
<keyword evidence="16" id="KW-1185">Reference proteome</keyword>
<evidence type="ECO:0000256" key="4">
    <source>
        <dbReference type="ARBA" id="ARBA00022598"/>
    </source>
</evidence>
<dbReference type="CDD" id="cd00818">
    <property type="entry name" value="IleRS_core"/>
    <property type="match status" value="1"/>
</dbReference>
<dbReference type="PROSITE" id="PS00178">
    <property type="entry name" value="AA_TRNA_LIGASE_I"/>
    <property type="match status" value="1"/>
</dbReference>
<protein>
    <recommendedName>
        <fullName evidence="11">Isoleucine--tRNA ligase, mitochondrial</fullName>
        <ecNumber evidence="3">6.1.1.5</ecNumber>
    </recommendedName>
    <alternativeName>
        <fullName evidence="9">Isoleucyl-tRNA synthetase</fullName>
    </alternativeName>
</protein>
<sequence>MKLDRDALDWRKFNGSSQLKLQHVGRSNSTMSGKWTSTLRLPKKNFPPLPLPEHRQKYIQRCGDELYKWQATNRPESNPFILHDGPPYANGDLHVGHALNKILKDMILRVKVQQGHRVQYVPGWDCHGLPIELKALGGKAEGQEQMTPTEVRALARELASTTVESQMRGFQEFGVMADWDQRWETMQPSYVADQLRLFQRMVSRGLIYRRHKPVYWSPSSQTALAEAELEYNEKHVSLAAYVKMPLTGDLEALGLDWDTSLVIWTTTPWTLPANQAIAVHKDLIYLVIKVRGEAMIIGADALGRISEIVAPEVPVVLTSLVGEQLVGVSYLNKLQGSEAQPQPIIHADFVSADSGSGLVHLAPGHGLEDYEVCKSLGIPAVSAIDDAGIFAKDVCPANSEIPREGAGADVLKGGSKSIMKILGSEVLHSHKHTHKYPYDWRTKEPIVVRATAQWFADVASIKEQALDALDDVKFIPVAGRTRLESFIKGRSEWCISRQRSWGVPIPAFYDNDVPDGGEAIMTEETIDHVIRTVEERGVDAWWSDAADEEAWIPESLRGRNLRRGTDTMDVWFDSGSSWTQTEGRADVYLEGTDQHRGWFQSSLLTKVATRPDENPVSEAPFKSLITHGFTLDAHGKKMSKSLGNVISPMDVIEGKLLAPRLPGKNKKRQKAKGHNQNTPGAQHEVLGPDALRLLVASSDYTKDIVISERTLSSIHASLRKFRSIFKLLLGSMHQPPRQEPFDAVDQIAMLHLRDTLVQVGKHYDSFEFYKGFAVLNHWVSQQLSAVYVEALKDKLYCGGDAANATAAMVPIFDGFCRMLAPVAPLVVEEAWDHAPAWLKETMPHPLQRLYNDPLVADPGLLTIPEAKLRAVMPVLDAGRAAINAAAEIGRTNREVGQSLQTAVTLYSRFGSVNDALQLLGEEQLAAYYVVSCVKINSEIPVGLDYWTYSAKAKIEAGQAKGAVIKAVVRHPSDHKCPRCWRYVAEEVDELCGRCEDVVKEEGLFEDEDVVKDEGTD</sequence>
<dbReference type="GeneID" id="41959356"/>
<dbReference type="InterPro" id="IPR002300">
    <property type="entry name" value="aa-tRNA-synth_Ia"/>
</dbReference>
<evidence type="ECO:0000313" key="17">
    <source>
        <dbReference type="RefSeq" id="XP_030984411.1"/>
    </source>
</evidence>
<dbReference type="GO" id="GO:0005739">
    <property type="term" value="C:mitochondrion"/>
    <property type="evidence" value="ECO:0007669"/>
    <property type="project" value="UniProtKB-SubCell"/>
</dbReference>
<dbReference type="CDD" id="cd07960">
    <property type="entry name" value="Anticodon_Ia_Ile_BEm"/>
    <property type="match status" value="1"/>
</dbReference>
<dbReference type="Gene3D" id="3.90.740.10">
    <property type="entry name" value="Valyl/Leucyl/Isoleucyl-tRNA synthetase, editing domain"/>
    <property type="match status" value="1"/>
</dbReference>
<dbReference type="InterPro" id="IPR009008">
    <property type="entry name" value="Val/Leu/Ile-tRNA-synth_edit"/>
</dbReference>
<feature type="region of interest" description="Disordered" evidence="13">
    <location>
        <begin position="659"/>
        <end position="683"/>
    </location>
</feature>
<evidence type="ECO:0000256" key="1">
    <source>
        <dbReference type="ARBA" id="ARBA00004173"/>
    </source>
</evidence>
<dbReference type="KEGG" id="pgri:PgNI_04400"/>
<feature type="domain" description="Aminoacyl-tRNA synthetase class Ia" evidence="14">
    <location>
        <begin position="65"/>
        <end position="706"/>
    </location>
</feature>
<keyword evidence="8 12" id="KW-0030">Aminoacyl-tRNA synthetase</keyword>
<evidence type="ECO:0000256" key="11">
    <source>
        <dbReference type="ARBA" id="ARBA00068280"/>
    </source>
</evidence>
<accession>A0A6P8BB68</accession>
<evidence type="ECO:0000259" key="15">
    <source>
        <dbReference type="Pfam" id="PF08264"/>
    </source>
</evidence>
<keyword evidence="5 12" id="KW-0547">Nucleotide-binding</keyword>
<reference evidence="17" key="3">
    <citation type="submission" date="2025-08" db="UniProtKB">
        <authorList>
            <consortium name="RefSeq"/>
        </authorList>
    </citation>
    <scope>IDENTIFICATION</scope>
    <source>
        <strain evidence="17">NI907</strain>
    </source>
</reference>
<dbReference type="Pfam" id="PF00133">
    <property type="entry name" value="tRNA-synt_1"/>
    <property type="match status" value="1"/>
</dbReference>
<organism evidence="16 17">
    <name type="scientific">Pyricularia grisea</name>
    <name type="common">Crabgrass-specific blast fungus</name>
    <name type="synonym">Magnaporthe grisea</name>
    <dbReference type="NCBI Taxonomy" id="148305"/>
    <lineage>
        <taxon>Eukaryota</taxon>
        <taxon>Fungi</taxon>
        <taxon>Dikarya</taxon>
        <taxon>Ascomycota</taxon>
        <taxon>Pezizomycotina</taxon>
        <taxon>Sordariomycetes</taxon>
        <taxon>Sordariomycetidae</taxon>
        <taxon>Magnaporthales</taxon>
        <taxon>Pyriculariaceae</taxon>
        <taxon>Pyricularia</taxon>
    </lineage>
</organism>
<dbReference type="NCBIfam" id="TIGR00392">
    <property type="entry name" value="ileS"/>
    <property type="match status" value="1"/>
</dbReference>
<dbReference type="InterPro" id="IPR050081">
    <property type="entry name" value="Ile-tRNA_ligase"/>
</dbReference>
<gene>
    <name evidence="17" type="ORF">PgNI_04400</name>
</gene>
<dbReference type="Gene3D" id="3.40.50.620">
    <property type="entry name" value="HUPs"/>
    <property type="match status" value="2"/>
</dbReference>
<dbReference type="EC" id="6.1.1.5" evidence="3"/>
<comment type="catalytic activity">
    <reaction evidence="10">
        <text>tRNA(Ile) + L-isoleucine + ATP = L-isoleucyl-tRNA(Ile) + AMP + diphosphate</text>
        <dbReference type="Rhea" id="RHEA:11060"/>
        <dbReference type="Rhea" id="RHEA-COMP:9666"/>
        <dbReference type="Rhea" id="RHEA-COMP:9695"/>
        <dbReference type="ChEBI" id="CHEBI:30616"/>
        <dbReference type="ChEBI" id="CHEBI:33019"/>
        <dbReference type="ChEBI" id="CHEBI:58045"/>
        <dbReference type="ChEBI" id="CHEBI:78442"/>
        <dbReference type="ChEBI" id="CHEBI:78528"/>
        <dbReference type="ChEBI" id="CHEBI:456215"/>
        <dbReference type="EC" id="6.1.1.5"/>
    </reaction>
</comment>
<feature type="domain" description="Methionyl/Valyl/Leucyl/Isoleucyl-tRNA synthetase anticodon-binding" evidence="15">
    <location>
        <begin position="748"/>
        <end position="838"/>
    </location>
</feature>
<dbReference type="PANTHER" id="PTHR42765:SF1">
    <property type="entry name" value="ISOLEUCINE--TRNA LIGASE, MITOCHONDRIAL"/>
    <property type="match status" value="1"/>
</dbReference>
<dbReference type="Pfam" id="PF08264">
    <property type="entry name" value="Anticodon_1"/>
    <property type="match status" value="1"/>
</dbReference>
<feature type="compositionally biased region" description="Basic residues" evidence="13">
    <location>
        <begin position="663"/>
        <end position="673"/>
    </location>
</feature>
<dbReference type="GO" id="GO:0004822">
    <property type="term" value="F:isoleucine-tRNA ligase activity"/>
    <property type="evidence" value="ECO:0007669"/>
    <property type="project" value="UniProtKB-EC"/>
</dbReference>
<dbReference type="InterPro" id="IPR014729">
    <property type="entry name" value="Rossmann-like_a/b/a_fold"/>
</dbReference>
<dbReference type="InterPro" id="IPR033708">
    <property type="entry name" value="Anticodon_Ile_BEm"/>
</dbReference>
<keyword evidence="4 12" id="KW-0436">Ligase</keyword>
<dbReference type="Gene3D" id="1.10.730.20">
    <property type="match status" value="1"/>
</dbReference>
<dbReference type="InterPro" id="IPR002301">
    <property type="entry name" value="Ile-tRNA-ligase"/>
</dbReference>